<dbReference type="AlphaFoldDB" id="A0A484FZF0"/>
<reference evidence="2" key="1">
    <citation type="journal article" date="2013" name="New Phytol.">
        <title>Comparative genomic and transcriptomic analyses reveal the hemibiotrophic stage shift of Colletotrichum fungi.</title>
        <authorList>
            <person name="Gan P."/>
            <person name="Ikeda K."/>
            <person name="Irieda H."/>
            <person name="Narusaka M."/>
            <person name="O'Connell R.J."/>
            <person name="Narusaka Y."/>
            <person name="Takano Y."/>
            <person name="Kubo Y."/>
            <person name="Shirasu K."/>
        </authorList>
    </citation>
    <scope>NUCLEOTIDE SEQUENCE [LARGE SCALE GENOMIC DNA]</scope>
    <source>
        <strain evidence="2">104-T / ATCC 96160 / CBS 514.97 / LARS 414 / MAFF 240422</strain>
    </source>
</reference>
<accession>A0A484FZF0</accession>
<gene>
    <name evidence="1" type="ORF">Cob_v003816</name>
</gene>
<dbReference type="Proteomes" id="UP000014480">
    <property type="component" value="Unassembled WGS sequence"/>
</dbReference>
<comment type="caution">
    <text evidence="1">The sequence shown here is derived from an EMBL/GenBank/DDBJ whole genome shotgun (WGS) entry which is preliminary data.</text>
</comment>
<name>A0A484FZF0_COLOR</name>
<proteinExistence type="predicted"/>
<keyword evidence="2" id="KW-1185">Reference proteome</keyword>
<protein>
    <submittedName>
        <fullName evidence="1">Uncharacterized protein</fullName>
    </submittedName>
</protein>
<evidence type="ECO:0000313" key="1">
    <source>
        <dbReference type="EMBL" id="TDZ23348.1"/>
    </source>
</evidence>
<organism evidence="1 2">
    <name type="scientific">Colletotrichum orbiculare (strain 104-T / ATCC 96160 / CBS 514.97 / LARS 414 / MAFF 240422)</name>
    <name type="common">Cucumber anthracnose fungus</name>
    <name type="synonym">Colletotrichum lagenarium</name>
    <dbReference type="NCBI Taxonomy" id="1213857"/>
    <lineage>
        <taxon>Eukaryota</taxon>
        <taxon>Fungi</taxon>
        <taxon>Dikarya</taxon>
        <taxon>Ascomycota</taxon>
        <taxon>Pezizomycotina</taxon>
        <taxon>Sordariomycetes</taxon>
        <taxon>Hypocreomycetidae</taxon>
        <taxon>Glomerellales</taxon>
        <taxon>Glomerellaceae</taxon>
        <taxon>Colletotrichum</taxon>
        <taxon>Colletotrichum orbiculare species complex</taxon>
    </lineage>
</organism>
<dbReference type="EMBL" id="AMCV02000006">
    <property type="protein sequence ID" value="TDZ23348.1"/>
    <property type="molecule type" value="Genomic_DNA"/>
</dbReference>
<sequence length="72" mass="8384">MSQSSKQTTSITNTKKAGYISRYNNPRKVALIDTFPKIPVIRQVPEPVLIVVYRERRYYPLTMRKAFRPGDP</sequence>
<reference evidence="2" key="2">
    <citation type="journal article" date="2019" name="Mol. Plant Microbe Interact.">
        <title>Genome sequence resources for four phytopathogenic fungi from the Colletotrichum orbiculare species complex.</title>
        <authorList>
            <person name="Gan P."/>
            <person name="Tsushima A."/>
            <person name="Narusaka M."/>
            <person name="Narusaka Y."/>
            <person name="Takano Y."/>
            <person name="Kubo Y."/>
            <person name="Shirasu K."/>
        </authorList>
    </citation>
    <scope>GENOME REANNOTATION</scope>
    <source>
        <strain evidence="2">104-T / ATCC 96160 / CBS 514.97 / LARS 414 / MAFF 240422</strain>
    </source>
</reference>
<evidence type="ECO:0000313" key="2">
    <source>
        <dbReference type="Proteomes" id="UP000014480"/>
    </source>
</evidence>